<dbReference type="OrthoDB" id="509491at2"/>
<evidence type="ECO:0000256" key="7">
    <source>
        <dbReference type="ARBA" id="ARBA00055745"/>
    </source>
</evidence>
<dbReference type="InterPro" id="IPR035965">
    <property type="entry name" value="PAS-like_dom_sf"/>
</dbReference>
<dbReference type="SMART" id="SM00387">
    <property type="entry name" value="HATPase_c"/>
    <property type="match status" value="1"/>
</dbReference>
<reference evidence="11" key="1">
    <citation type="journal article" date="2015" name="Genome Announc.">
        <title>Draft Genome Sequence of Tolypothrix boutellei Strain VB521301.</title>
        <authorList>
            <person name="Chandrababunaidu M.M."/>
            <person name="Singh D."/>
            <person name="Sen D."/>
            <person name="Bhan S."/>
            <person name="Das S."/>
            <person name="Gupta A."/>
            <person name="Adhikary S.P."/>
            <person name="Tripathy S."/>
        </authorList>
    </citation>
    <scope>NUCLEOTIDE SEQUENCE</scope>
    <source>
        <strain evidence="11">VB521301</strain>
    </source>
</reference>
<evidence type="ECO:0000313" key="11">
    <source>
        <dbReference type="EMBL" id="KIE10796.1"/>
    </source>
</evidence>
<evidence type="ECO:0000256" key="5">
    <source>
        <dbReference type="ARBA" id="ARBA00022777"/>
    </source>
</evidence>
<dbReference type="InterPro" id="IPR003594">
    <property type="entry name" value="HATPase_dom"/>
</dbReference>
<gene>
    <name evidence="11" type="ORF">DA73_0220145</name>
    <name evidence="10" type="ORF">DA73_0400015960</name>
</gene>
<dbReference type="STRING" id="1479485.DA73_0220145"/>
<dbReference type="PANTHER" id="PTHR43711:SF26">
    <property type="entry name" value="SENSOR HISTIDINE KINASE RCSC"/>
    <property type="match status" value="1"/>
</dbReference>
<dbReference type="CDD" id="cd00082">
    <property type="entry name" value="HisKA"/>
    <property type="match status" value="1"/>
</dbReference>
<feature type="domain" description="Histidine kinase" evidence="8">
    <location>
        <begin position="433"/>
        <end position="649"/>
    </location>
</feature>
<sequence>MLSESNSQPVLKPEEELQLAQILLDRVEEAAFCIDAKAEILYVNTAFCQMMGYSREELLSKRLEKIDLDFEMQKWSEQWSALKQQSSLTFKSRYQTKAGQVFLVQVKVNYVENQGRELGCAVACDRSQELVELSLRQYANKALQMGQQLPPEVIKYQNLETELAYLSLVCSALESTACGILALNFEGEFLCFNQKFIEMWGIPPSIHLSRECHKAKVFFESKVKDVEFFRTVVWNKTSESEEESCDLVELKDGRIFAHYSKPQRLGNQIVGRVWSISDVTESKRTEEALKLNESRFRTLAETTEASIFLIHNERFCYVNPATEILTGYSKKELLNNFNIKRLIKGKKLRQIYKQNGDACGEYQEMEILTKNGSQRWLACTVGLLDGALDFSSHQVKLITAIDITDYKQAESEVRQALEQTKQFSELRERFVSMLSHEFRTPLNVISFSADLLKRHFHQWTEEKNRSYLDLIQLAVQQISELLDEILLYRQAESGKLVCEPRSIHLDRFCVDIVAQMQLTTGNQKSVNFASHGNCQNAYLDPKLLQYILNNLLSNAIKYSSPGSTVTFELHCQSQEAIFLIKDPGIGIPVVDRQQIFEPFYRGSNVDNIPGTGLGLAIVKTLVDLHLGEIFVESVVGIGTTFTVKLPITYLRGDGYQ</sequence>
<dbReference type="Pfam" id="PF13426">
    <property type="entry name" value="PAS_9"/>
    <property type="match status" value="2"/>
</dbReference>
<dbReference type="PROSITE" id="PS50109">
    <property type="entry name" value="HIS_KIN"/>
    <property type="match status" value="1"/>
</dbReference>
<dbReference type="InterPro" id="IPR003661">
    <property type="entry name" value="HisK_dim/P_dom"/>
</dbReference>
<organism evidence="11">
    <name type="scientific">Tolypothrix bouteillei VB521301</name>
    <dbReference type="NCBI Taxonomy" id="1479485"/>
    <lineage>
        <taxon>Bacteria</taxon>
        <taxon>Bacillati</taxon>
        <taxon>Cyanobacteriota</taxon>
        <taxon>Cyanophyceae</taxon>
        <taxon>Nostocales</taxon>
        <taxon>Tolypothrichaceae</taxon>
        <taxon>Tolypothrix</taxon>
    </lineage>
</organism>
<dbReference type="PANTHER" id="PTHR43711">
    <property type="entry name" value="TWO-COMPONENT HISTIDINE KINASE"/>
    <property type="match status" value="1"/>
</dbReference>
<dbReference type="EMBL" id="JHEG02000048">
    <property type="protein sequence ID" value="KIE10796.1"/>
    <property type="molecule type" value="Genomic_DNA"/>
</dbReference>
<dbReference type="InterPro" id="IPR005467">
    <property type="entry name" value="His_kinase_dom"/>
</dbReference>
<keyword evidence="6" id="KW-0902">Two-component regulatory system</keyword>
<evidence type="ECO:0000256" key="4">
    <source>
        <dbReference type="ARBA" id="ARBA00022679"/>
    </source>
</evidence>
<evidence type="ECO:0000256" key="3">
    <source>
        <dbReference type="ARBA" id="ARBA00022553"/>
    </source>
</evidence>
<evidence type="ECO:0000256" key="1">
    <source>
        <dbReference type="ARBA" id="ARBA00000085"/>
    </source>
</evidence>
<dbReference type="SMART" id="SM00388">
    <property type="entry name" value="HisKA"/>
    <property type="match status" value="1"/>
</dbReference>
<dbReference type="CDD" id="cd00075">
    <property type="entry name" value="HATPase"/>
    <property type="match status" value="1"/>
</dbReference>
<name>A0A0C1NDF2_9CYAN</name>
<dbReference type="Proteomes" id="UP000029738">
    <property type="component" value="Unassembled WGS sequence"/>
</dbReference>
<evidence type="ECO:0000259" key="8">
    <source>
        <dbReference type="PROSITE" id="PS50109"/>
    </source>
</evidence>
<dbReference type="Gene3D" id="3.30.450.20">
    <property type="entry name" value="PAS domain"/>
    <property type="match status" value="3"/>
</dbReference>
<evidence type="ECO:0000259" key="9">
    <source>
        <dbReference type="PROSITE" id="PS50112"/>
    </source>
</evidence>
<dbReference type="Gene3D" id="3.30.565.10">
    <property type="entry name" value="Histidine kinase-like ATPase, C-terminal domain"/>
    <property type="match status" value="1"/>
</dbReference>
<keyword evidence="3" id="KW-0597">Phosphoprotein</keyword>
<dbReference type="EC" id="2.7.13.3" evidence="2"/>
<dbReference type="InterPro" id="IPR054661">
    <property type="entry name" value="Npun_F1277-like"/>
</dbReference>
<feature type="domain" description="PAS" evidence="9">
    <location>
        <begin position="292"/>
        <end position="343"/>
    </location>
</feature>
<dbReference type="SUPFAM" id="SSF47384">
    <property type="entry name" value="Homodimeric domain of signal transducing histidine kinase"/>
    <property type="match status" value="1"/>
</dbReference>
<accession>A0A0C1NDF2</accession>
<proteinExistence type="predicted"/>
<dbReference type="EMBL" id="JHEG04000001">
    <property type="protein sequence ID" value="KAF3886812.1"/>
    <property type="molecule type" value="Genomic_DNA"/>
</dbReference>
<comment type="function">
    <text evidence="7">Photoreceptor which exists in two forms that are reversibly interconvertible by light: the R form that absorbs maximally in the red region of the spectrum and the FR form that absorbs maximally in the far-red region.</text>
</comment>
<dbReference type="SUPFAM" id="SSF55874">
    <property type="entry name" value="ATPase domain of HSP90 chaperone/DNA topoisomerase II/histidine kinase"/>
    <property type="match status" value="1"/>
</dbReference>
<keyword evidence="5 11" id="KW-0418">Kinase</keyword>
<protein>
    <recommendedName>
        <fullName evidence="2">histidine kinase</fullName>
        <ecNumber evidence="2">2.7.13.3</ecNumber>
    </recommendedName>
</protein>
<feature type="domain" description="PAS" evidence="9">
    <location>
        <begin position="16"/>
        <end position="61"/>
    </location>
</feature>
<dbReference type="FunFam" id="3.30.565.10:FF:000006">
    <property type="entry name" value="Sensor histidine kinase WalK"/>
    <property type="match status" value="1"/>
</dbReference>
<evidence type="ECO:0000256" key="2">
    <source>
        <dbReference type="ARBA" id="ARBA00012438"/>
    </source>
</evidence>
<dbReference type="InterPro" id="IPR036097">
    <property type="entry name" value="HisK_dim/P_sf"/>
</dbReference>
<reference evidence="10" key="2">
    <citation type="submission" date="2019-11" db="EMBL/GenBank/DDBJ databases">
        <title>Improved Assembly of Tolypothrix boutellei genome.</title>
        <authorList>
            <person name="Sarangi A.N."/>
            <person name="Mukherjee M."/>
            <person name="Ghosh S."/>
            <person name="Singh D."/>
            <person name="Das A."/>
            <person name="Kant S."/>
            <person name="Prusty A."/>
            <person name="Tripathy S."/>
        </authorList>
    </citation>
    <scope>NUCLEOTIDE SEQUENCE</scope>
    <source>
        <strain evidence="10">VB521301</strain>
    </source>
</reference>
<dbReference type="PROSITE" id="PS50112">
    <property type="entry name" value="PAS"/>
    <property type="match status" value="2"/>
</dbReference>
<dbReference type="InterPro" id="IPR000014">
    <property type="entry name" value="PAS"/>
</dbReference>
<comment type="catalytic activity">
    <reaction evidence="1">
        <text>ATP + protein L-histidine = ADP + protein N-phospho-L-histidine.</text>
        <dbReference type="EC" id="2.7.13.3"/>
    </reaction>
</comment>
<dbReference type="InterPro" id="IPR050736">
    <property type="entry name" value="Sensor_HK_Regulatory"/>
</dbReference>
<keyword evidence="4" id="KW-0808">Transferase</keyword>
<dbReference type="CDD" id="cd00130">
    <property type="entry name" value="PAS"/>
    <property type="match status" value="2"/>
</dbReference>
<dbReference type="NCBIfam" id="NF045595">
    <property type="entry name" value="HK_scytonemin"/>
    <property type="match status" value="1"/>
</dbReference>
<evidence type="ECO:0000313" key="12">
    <source>
        <dbReference type="Proteomes" id="UP000029738"/>
    </source>
</evidence>
<dbReference type="SMART" id="SM00091">
    <property type="entry name" value="PAS"/>
    <property type="match status" value="2"/>
</dbReference>
<dbReference type="NCBIfam" id="TIGR00229">
    <property type="entry name" value="sensory_box"/>
    <property type="match status" value="2"/>
</dbReference>
<dbReference type="SUPFAM" id="SSF55785">
    <property type="entry name" value="PYP-like sensor domain (PAS domain)"/>
    <property type="match status" value="3"/>
</dbReference>
<dbReference type="InterPro" id="IPR004358">
    <property type="entry name" value="Sig_transdc_His_kin-like_C"/>
</dbReference>
<dbReference type="RefSeq" id="WP_038080675.1">
    <property type="nucleotide sequence ID" value="NZ_JHEG04000001.1"/>
</dbReference>
<dbReference type="Gene3D" id="1.10.287.130">
    <property type="match status" value="1"/>
</dbReference>
<dbReference type="GO" id="GO:0000155">
    <property type="term" value="F:phosphorelay sensor kinase activity"/>
    <property type="evidence" value="ECO:0007669"/>
    <property type="project" value="InterPro"/>
</dbReference>
<dbReference type="Pfam" id="PF02518">
    <property type="entry name" value="HATPase_c"/>
    <property type="match status" value="1"/>
</dbReference>
<dbReference type="PRINTS" id="PR00344">
    <property type="entry name" value="BCTRLSENSOR"/>
</dbReference>
<keyword evidence="12" id="KW-1185">Reference proteome</keyword>
<dbReference type="InterPro" id="IPR036890">
    <property type="entry name" value="HATPase_C_sf"/>
</dbReference>
<evidence type="ECO:0000256" key="6">
    <source>
        <dbReference type="ARBA" id="ARBA00023012"/>
    </source>
</evidence>
<dbReference type="AlphaFoldDB" id="A0A0C1NDF2"/>
<evidence type="ECO:0000313" key="10">
    <source>
        <dbReference type="EMBL" id="KAF3886812.1"/>
    </source>
</evidence>
<comment type="caution">
    <text evidence="11">The sequence shown here is derived from an EMBL/GenBank/DDBJ whole genome shotgun (WGS) entry which is preliminary data.</text>
</comment>
<dbReference type="Pfam" id="PF00512">
    <property type="entry name" value="HisKA"/>
    <property type="match status" value="1"/>
</dbReference>